<dbReference type="SUPFAM" id="SSF55060">
    <property type="entry name" value="GHMP Kinase, C-terminal domain"/>
    <property type="match status" value="1"/>
</dbReference>
<evidence type="ECO:0000259" key="13">
    <source>
        <dbReference type="Pfam" id="PF00288"/>
    </source>
</evidence>
<evidence type="ECO:0000256" key="1">
    <source>
        <dbReference type="ARBA" id="ARBA00004496"/>
    </source>
</evidence>
<dbReference type="UniPathway" id="UPA00057">
    <property type="reaction ID" value="UER00098"/>
</dbReference>
<keyword evidence="10" id="KW-0460">Magnesium</keyword>
<dbReference type="Proteomes" id="UP000008555">
    <property type="component" value="Chromosome"/>
</dbReference>
<protein>
    <recommendedName>
        <fullName evidence="3">mevalonate kinase</fullName>
        <ecNumber evidence="3">2.7.1.36</ecNumber>
    </recommendedName>
</protein>
<dbReference type="GO" id="GO:0004496">
    <property type="term" value="F:mevalonate kinase activity"/>
    <property type="evidence" value="ECO:0007669"/>
    <property type="project" value="UniProtKB-EC"/>
</dbReference>
<evidence type="ECO:0000256" key="3">
    <source>
        <dbReference type="ARBA" id="ARBA00012103"/>
    </source>
</evidence>
<dbReference type="InterPro" id="IPR006205">
    <property type="entry name" value="Mev_gal_kin"/>
</dbReference>
<dbReference type="AlphaFoldDB" id="A9KC29"/>
<dbReference type="InterPro" id="IPR006203">
    <property type="entry name" value="GHMP_knse_ATP-bd_CS"/>
</dbReference>
<keyword evidence="11" id="KW-0443">Lipid metabolism</keyword>
<evidence type="ECO:0000256" key="7">
    <source>
        <dbReference type="ARBA" id="ARBA00022741"/>
    </source>
</evidence>
<dbReference type="InterPro" id="IPR006204">
    <property type="entry name" value="GHMP_kinase_N_dom"/>
</dbReference>
<dbReference type="HOGENOM" id="CLU_017814_0_0_6"/>
<dbReference type="Gene3D" id="3.30.230.10">
    <property type="match status" value="1"/>
</dbReference>
<evidence type="ECO:0000256" key="10">
    <source>
        <dbReference type="ARBA" id="ARBA00022842"/>
    </source>
</evidence>
<feature type="domain" description="GHMP kinase N-terminal" evidence="13">
    <location>
        <begin position="77"/>
        <end position="152"/>
    </location>
</feature>
<evidence type="ECO:0000256" key="6">
    <source>
        <dbReference type="ARBA" id="ARBA00022679"/>
    </source>
</evidence>
<dbReference type="RefSeq" id="WP_005772552.1">
    <property type="nucleotide sequence ID" value="NC_009727.1"/>
</dbReference>
<dbReference type="InterPro" id="IPR020568">
    <property type="entry name" value="Ribosomal_Su5_D2-typ_SF"/>
</dbReference>
<evidence type="ECO:0000256" key="2">
    <source>
        <dbReference type="ARBA" id="ARBA00006495"/>
    </source>
</evidence>
<evidence type="ECO:0000256" key="5">
    <source>
        <dbReference type="ARBA" id="ARBA00022516"/>
    </source>
</evidence>
<dbReference type="EC" id="2.7.1.36" evidence="3"/>
<dbReference type="NCBIfam" id="TIGR00549">
    <property type="entry name" value="mevalon_kin"/>
    <property type="match status" value="1"/>
</dbReference>
<accession>A9KC29</accession>
<comment type="similarity">
    <text evidence="2">Belongs to the GHMP kinase family. Mevalonate kinase subfamily.</text>
</comment>
<keyword evidence="8 15" id="KW-0418">Kinase</keyword>
<dbReference type="EMBL" id="CP000733">
    <property type="protein sequence ID" value="ABS78141.1"/>
    <property type="molecule type" value="Genomic_DNA"/>
</dbReference>
<keyword evidence="4" id="KW-0963">Cytoplasm</keyword>
<comment type="subcellular location">
    <subcellularLocation>
        <location evidence="1">Cytoplasm</location>
    </subcellularLocation>
</comment>
<evidence type="ECO:0000313" key="15">
    <source>
        <dbReference type="EMBL" id="ABS78141.1"/>
    </source>
</evidence>
<dbReference type="KEGG" id="cbd:CBUD_0620"/>
<dbReference type="InterPro" id="IPR013750">
    <property type="entry name" value="GHMP_kinase_C_dom"/>
</dbReference>
<evidence type="ECO:0000256" key="12">
    <source>
        <dbReference type="ARBA" id="ARBA00029438"/>
    </source>
</evidence>
<dbReference type="Pfam" id="PF00288">
    <property type="entry name" value="GHMP_kinases_N"/>
    <property type="match status" value="1"/>
</dbReference>
<evidence type="ECO:0000256" key="9">
    <source>
        <dbReference type="ARBA" id="ARBA00022840"/>
    </source>
</evidence>
<dbReference type="Pfam" id="PF08544">
    <property type="entry name" value="GHMP_kinases_C"/>
    <property type="match status" value="1"/>
</dbReference>
<dbReference type="PRINTS" id="PR00959">
    <property type="entry name" value="MEVGALKINASE"/>
</dbReference>
<reference evidence="15 16" key="1">
    <citation type="journal article" date="2009" name="Infect. Immun.">
        <title>Comparative genomics reveal extensive transposon-mediated genomic plasticity and diversity among potential effector proteins within the genus Coxiella.</title>
        <authorList>
            <person name="Beare P.A."/>
            <person name="Unsworth N."/>
            <person name="Andoh M."/>
            <person name="Voth D.E."/>
            <person name="Omsland A."/>
            <person name="Gilk S.D."/>
            <person name="Williams K.P."/>
            <person name="Sobral B.W."/>
            <person name="Kupko J.J.III."/>
            <person name="Porcella S.F."/>
            <person name="Samuel J.E."/>
            <person name="Heinzen R.A."/>
        </authorList>
    </citation>
    <scope>NUCLEOTIDE SEQUENCE [LARGE SCALE GENOMIC DNA]</scope>
    <source>
        <strain evidence="15 16">Dugway 5J108-111</strain>
    </source>
</reference>
<evidence type="ECO:0000256" key="8">
    <source>
        <dbReference type="ARBA" id="ARBA00022777"/>
    </source>
</evidence>
<evidence type="ECO:0000313" key="16">
    <source>
        <dbReference type="Proteomes" id="UP000008555"/>
    </source>
</evidence>
<dbReference type="PANTHER" id="PTHR43290">
    <property type="entry name" value="MEVALONATE KINASE"/>
    <property type="match status" value="1"/>
</dbReference>
<dbReference type="InterPro" id="IPR036554">
    <property type="entry name" value="GHMP_kinase_C_sf"/>
</dbReference>
<evidence type="ECO:0000256" key="11">
    <source>
        <dbReference type="ARBA" id="ARBA00023098"/>
    </source>
</evidence>
<dbReference type="SUPFAM" id="SSF54211">
    <property type="entry name" value="Ribosomal protein S5 domain 2-like"/>
    <property type="match status" value="1"/>
</dbReference>
<dbReference type="PROSITE" id="PS00627">
    <property type="entry name" value="GHMP_KINASES_ATP"/>
    <property type="match status" value="1"/>
</dbReference>
<dbReference type="GO" id="GO:0005737">
    <property type="term" value="C:cytoplasm"/>
    <property type="evidence" value="ECO:0007669"/>
    <property type="project" value="UniProtKB-SubCell"/>
</dbReference>
<dbReference type="GO" id="GO:0019287">
    <property type="term" value="P:isopentenyl diphosphate biosynthetic process, mevalonate pathway"/>
    <property type="evidence" value="ECO:0007669"/>
    <property type="project" value="UniProtKB-UniPathway"/>
</dbReference>
<keyword evidence="6 15" id="KW-0808">Transferase</keyword>
<evidence type="ECO:0000259" key="14">
    <source>
        <dbReference type="Pfam" id="PF08544"/>
    </source>
</evidence>
<feature type="domain" description="GHMP kinase C-terminal" evidence="14">
    <location>
        <begin position="217"/>
        <end position="279"/>
    </location>
</feature>
<organism evidence="15 16">
    <name type="scientific">Coxiella burnetii (strain Dugway 5J108-111)</name>
    <dbReference type="NCBI Taxonomy" id="434922"/>
    <lineage>
        <taxon>Bacteria</taxon>
        <taxon>Pseudomonadati</taxon>
        <taxon>Pseudomonadota</taxon>
        <taxon>Gammaproteobacteria</taxon>
        <taxon>Legionellales</taxon>
        <taxon>Coxiellaceae</taxon>
        <taxon>Coxiella</taxon>
    </lineage>
</organism>
<dbReference type="Gene3D" id="3.30.70.890">
    <property type="entry name" value="GHMP kinase, C-terminal domain"/>
    <property type="match status" value="1"/>
</dbReference>
<name>A9KC29_COXBN</name>
<keyword evidence="7" id="KW-0547">Nucleotide-binding</keyword>
<gene>
    <name evidence="15" type="primary">mvk</name>
    <name evidence="15" type="ordered locus">CBUD_0620</name>
</gene>
<evidence type="ECO:0000256" key="4">
    <source>
        <dbReference type="ARBA" id="ARBA00022490"/>
    </source>
</evidence>
<proteinExistence type="inferred from homology"/>
<comment type="pathway">
    <text evidence="12">Isoprenoid biosynthesis; isopentenyl diphosphate biosynthesis via mevalonate pathway; isopentenyl diphosphate from (R)-mevalonate: step 1/3.</text>
</comment>
<dbReference type="GO" id="GO:0005524">
    <property type="term" value="F:ATP binding"/>
    <property type="evidence" value="ECO:0007669"/>
    <property type="project" value="UniProtKB-KW"/>
</dbReference>
<sequence length="313" mass="33460">MIYKTKAPGSLMLLGEYAVLQGKTAIVAAIDKFISISLSPRHDEKINIDSPLGKLTLDCQSIKLSPPFEFVLAALASKKLPSGCDINIQSTLPPAIGLGSSAAVTVALLTALNAWLQMSMTKNDLWQQALTVIKTVQGKGSGADCAASIYGGVLAFSNPPFSVTSLKSRPPITAIYSGKKLTTARAIDIVNQRRQKQPDFYQQIDQRMNELTVQAIEIINAKNWPALGRLLNLGQELMATFGVSNEILESLIEGLRKQPTIFGAKISGAGLGDCVIGIGTLKPDRFPRNNTEKKLGVKQIVLSVAAEGVTVDA</sequence>
<keyword evidence="9" id="KW-0067">ATP-binding</keyword>
<dbReference type="PANTHER" id="PTHR43290:SF2">
    <property type="entry name" value="MEVALONATE KINASE"/>
    <property type="match status" value="1"/>
</dbReference>
<keyword evidence="5" id="KW-0444">Lipid biosynthesis</keyword>
<dbReference type="InterPro" id="IPR014721">
    <property type="entry name" value="Ribsml_uS5_D2-typ_fold_subgr"/>
</dbReference>